<dbReference type="GO" id="GO:0006412">
    <property type="term" value="P:translation"/>
    <property type="evidence" value="ECO:0007669"/>
    <property type="project" value="UniProtKB-UniRule"/>
</dbReference>
<evidence type="ECO:0000256" key="6">
    <source>
        <dbReference type="SAM" id="Coils"/>
    </source>
</evidence>
<dbReference type="CDD" id="cd01425">
    <property type="entry name" value="RPS2"/>
    <property type="match status" value="1"/>
</dbReference>
<dbReference type="KEGG" id="taqu:KDW03_12080"/>
<dbReference type="PANTHER" id="PTHR12534:SF0">
    <property type="entry name" value="SMALL RIBOSOMAL SUBUNIT PROTEIN US2M"/>
    <property type="match status" value="1"/>
</dbReference>
<evidence type="ECO:0000256" key="3">
    <source>
        <dbReference type="ARBA" id="ARBA00023274"/>
    </source>
</evidence>
<accession>A0AAX3BJA9</accession>
<keyword evidence="3 5" id="KW-0687">Ribonucleoprotein</keyword>
<dbReference type="NCBIfam" id="TIGR01011">
    <property type="entry name" value="rpsB_bact"/>
    <property type="match status" value="1"/>
</dbReference>
<dbReference type="HAMAP" id="MF_00291_B">
    <property type="entry name" value="Ribosomal_uS2_B"/>
    <property type="match status" value="1"/>
</dbReference>
<dbReference type="PROSITE" id="PS00962">
    <property type="entry name" value="RIBOSOMAL_S2_1"/>
    <property type="match status" value="1"/>
</dbReference>
<dbReference type="Proteomes" id="UP001056539">
    <property type="component" value="Chromosome"/>
</dbReference>
<dbReference type="PANTHER" id="PTHR12534">
    <property type="entry name" value="30S RIBOSOMAL PROTEIN S2 PROKARYOTIC AND ORGANELLAR"/>
    <property type="match status" value="1"/>
</dbReference>
<protein>
    <recommendedName>
        <fullName evidence="4 5">Small ribosomal subunit protein uS2</fullName>
    </recommendedName>
</protein>
<keyword evidence="9" id="KW-1185">Reference proteome</keyword>
<evidence type="ECO:0000256" key="2">
    <source>
        <dbReference type="ARBA" id="ARBA00022980"/>
    </source>
</evidence>
<dbReference type="SUPFAM" id="SSF52313">
    <property type="entry name" value="Ribosomal protein S2"/>
    <property type="match status" value="1"/>
</dbReference>
<dbReference type="AlphaFoldDB" id="A0AAX3BJA9"/>
<evidence type="ECO:0000256" key="1">
    <source>
        <dbReference type="ARBA" id="ARBA00006242"/>
    </source>
</evidence>
<dbReference type="InterPro" id="IPR001865">
    <property type="entry name" value="Ribosomal_uS2"/>
</dbReference>
<proteinExistence type="inferred from homology"/>
<reference evidence="8" key="2">
    <citation type="submission" date="2022-06" db="EMBL/GenBank/DDBJ databases">
        <title>Thermospira aquatica gen. nov., sp. nov.</title>
        <authorList>
            <person name="Ben Ali Gam Z."/>
            <person name="Labat M."/>
        </authorList>
    </citation>
    <scope>NUCLEOTIDE SEQUENCE</scope>
    <source>
        <strain evidence="8">F1F22</strain>
    </source>
</reference>
<dbReference type="EMBL" id="CP073355">
    <property type="protein sequence ID" value="URA11401.1"/>
    <property type="molecule type" value="Genomic_DNA"/>
</dbReference>
<dbReference type="Pfam" id="PF00318">
    <property type="entry name" value="Ribosomal_S2"/>
    <property type="match status" value="1"/>
</dbReference>
<sequence>MNALLEAGVHFGHQTKRWNPKMKQFIYTKRNGIYIIDLRHTMEMLQKAYQAAKDLAANDGVILFVGTKKQAQSSILQEATRCNMPYVTKRWLGGTLTNFNTIKKSIDKMKKLEAKLEAERNKITKKEAIDIERTIAKMKGFYEGIRDMKRLPDALWVVDIKREINAVLEARSLGIKVFGIADTNCDPELLDYPVPANDDAIRSVKLITSLIADAVIEGSTMAAKKETVVEESEETETASTEDEYLDVDEDSLVK</sequence>
<dbReference type="InterPro" id="IPR005706">
    <property type="entry name" value="Ribosomal_uS2_bac/mit/plastid"/>
</dbReference>
<keyword evidence="6" id="KW-0175">Coiled coil</keyword>
<evidence type="ECO:0000256" key="5">
    <source>
        <dbReference type="HAMAP-Rule" id="MF_00291"/>
    </source>
</evidence>
<comment type="similarity">
    <text evidence="1 5">Belongs to the universal ribosomal protein uS2 family.</text>
</comment>
<dbReference type="PRINTS" id="PR00395">
    <property type="entry name" value="RIBOSOMALS2"/>
</dbReference>
<keyword evidence="2 5" id="KW-0689">Ribosomal protein</keyword>
<dbReference type="GO" id="GO:0022627">
    <property type="term" value="C:cytosolic small ribosomal subunit"/>
    <property type="evidence" value="ECO:0007669"/>
    <property type="project" value="TreeGrafter"/>
</dbReference>
<evidence type="ECO:0000313" key="9">
    <source>
        <dbReference type="Proteomes" id="UP001056539"/>
    </source>
</evidence>
<dbReference type="Gene3D" id="1.10.287.610">
    <property type="entry name" value="Helix hairpin bin"/>
    <property type="match status" value="1"/>
</dbReference>
<dbReference type="GO" id="GO:0003735">
    <property type="term" value="F:structural constituent of ribosome"/>
    <property type="evidence" value="ECO:0007669"/>
    <property type="project" value="InterPro"/>
</dbReference>
<evidence type="ECO:0000256" key="4">
    <source>
        <dbReference type="ARBA" id="ARBA00035256"/>
    </source>
</evidence>
<dbReference type="InterPro" id="IPR018130">
    <property type="entry name" value="Ribosomal_uS2_CS"/>
</dbReference>
<feature type="region of interest" description="Disordered" evidence="7">
    <location>
        <begin position="226"/>
        <end position="254"/>
    </location>
</feature>
<dbReference type="Gene3D" id="3.40.50.10490">
    <property type="entry name" value="Glucose-6-phosphate isomerase like protein, domain 1"/>
    <property type="match status" value="1"/>
</dbReference>
<evidence type="ECO:0000313" key="8">
    <source>
        <dbReference type="EMBL" id="URA11401.1"/>
    </source>
</evidence>
<dbReference type="InterPro" id="IPR023591">
    <property type="entry name" value="Ribosomal_uS2_flav_dom_sf"/>
</dbReference>
<reference evidence="8" key="1">
    <citation type="submission" date="2021-04" db="EMBL/GenBank/DDBJ databases">
        <authorList>
            <person name="Postec A."/>
        </authorList>
    </citation>
    <scope>NUCLEOTIDE SEQUENCE</scope>
    <source>
        <strain evidence="8">F1F22</strain>
    </source>
</reference>
<feature type="compositionally biased region" description="Acidic residues" evidence="7">
    <location>
        <begin position="229"/>
        <end position="254"/>
    </location>
</feature>
<organism evidence="8 9">
    <name type="scientific">Thermospira aquatica</name>
    <dbReference type="NCBI Taxonomy" id="2828656"/>
    <lineage>
        <taxon>Bacteria</taxon>
        <taxon>Pseudomonadati</taxon>
        <taxon>Spirochaetota</taxon>
        <taxon>Spirochaetia</taxon>
        <taxon>Brevinematales</taxon>
        <taxon>Thermospiraceae</taxon>
        <taxon>Thermospira</taxon>
    </lineage>
</organism>
<evidence type="ECO:0000256" key="7">
    <source>
        <dbReference type="SAM" id="MobiDB-lite"/>
    </source>
</evidence>
<feature type="coiled-coil region" evidence="6">
    <location>
        <begin position="102"/>
        <end position="129"/>
    </location>
</feature>
<name>A0AAX3BJA9_9SPIR</name>
<gene>
    <name evidence="5 8" type="primary">rpsB</name>
    <name evidence="8" type="ORF">KDW03_12080</name>
</gene>